<gene>
    <name evidence="3" type="ORF">BCR33DRAFT_317556</name>
</gene>
<protein>
    <recommendedName>
        <fullName evidence="5">Transmembrane protein</fullName>
    </recommendedName>
</protein>
<dbReference type="OrthoDB" id="2138761at2759"/>
<comment type="caution">
    <text evidence="3">The sequence shown here is derived from an EMBL/GenBank/DDBJ whole genome shotgun (WGS) entry which is preliminary data.</text>
</comment>
<evidence type="ECO:0000256" key="2">
    <source>
        <dbReference type="SAM" id="Phobius"/>
    </source>
</evidence>
<feature type="transmembrane region" description="Helical" evidence="2">
    <location>
        <begin position="291"/>
        <end position="312"/>
    </location>
</feature>
<feature type="region of interest" description="Disordered" evidence="1">
    <location>
        <begin position="54"/>
        <end position="93"/>
    </location>
</feature>
<evidence type="ECO:0000313" key="3">
    <source>
        <dbReference type="EMBL" id="ORY52425.1"/>
    </source>
</evidence>
<keyword evidence="2" id="KW-1133">Transmembrane helix</keyword>
<evidence type="ECO:0000256" key="1">
    <source>
        <dbReference type="SAM" id="MobiDB-lite"/>
    </source>
</evidence>
<dbReference type="AlphaFoldDB" id="A0A1Y2D1E9"/>
<dbReference type="STRING" id="329046.A0A1Y2D1E9"/>
<feature type="compositionally biased region" description="Polar residues" evidence="1">
    <location>
        <begin position="54"/>
        <end position="67"/>
    </location>
</feature>
<keyword evidence="2" id="KW-0812">Transmembrane</keyword>
<reference evidence="3 4" key="1">
    <citation type="submission" date="2016-07" db="EMBL/GenBank/DDBJ databases">
        <title>Pervasive Adenine N6-methylation of Active Genes in Fungi.</title>
        <authorList>
            <consortium name="DOE Joint Genome Institute"/>
            <person name="Mondo S.J."/>
            <person name="Dannebaum R.O."/>
            <person name="Kuo R.C."/>
            <person name="Labutti K."/>
            <person name="Haridas S."/>
            <person name="Kuo A."/>
            <person name="Salamov A."/>
            <person name="Ahrendt S.R."/>
            <person name="Lipzen A."/>
            <person name="Sullivan W."/>
            <person name="Andreopoulos W.B."/>
            <person name="Clum A."/>
            <person name="Lindquist E."/>
            <person name="Daum C."/>
            <person name="Ramamoorthy G.K."/>
            <person name="Gryganskyi A."/>
            <person name="Culley D."/>
            <person name="Magnuson J.K."/>
            <person name="James T.Y."/>
            <person name="O'Malley M.A."/>
            <person name="Stajich J.E."/>
            <person name="Spatafora J.W."/>
            <person name="Visel A."/>
            <person name="Grigoriev I.V."/>
        </authorList>
    </citation>
    <scope>NUCLEOTIDE SEQUENCE [LARGE SCALE GENOMIC DNA]</scope>
    <source>
        <strain evidence="3 4">JEL800</strain>
    </source>
</reference>
<proteinExistence type="predicted"/>
<feature type="compositionally biased region" description="Basic and acidic residues" evidence="1">
    <location>
        <begin position="1"/>
        <end position="11"/>
    </location>
</feature>
<feature type="transmembrane region" description="Helical" evidence="2">
    <location>
        <begin position="207"/>
        <end position="228"/>
    </location>
</feature>
<keyword evidence="2" id="KW-0472">Membrane</keyword>
<feature type="transmembrane region" description="Helical" evidence="2">
    <location>
        <begin position="181"/>
        <end position="201"/>
    </location>
</feature>
<organism evidence="3 4">
    <name type="scientific">Rhizoclosmatium globosum</name>
    <dbReference type="NCBI Taxonomy" id="329046"/>
    <lineage>
        <taxon>Eukaryota</taxon>
        <taxon>Fungi</taxon>
        <taxon>Fungi incertae sedis</taxon>
        <taxon>Chytridiomycota</taxon>
        <taxon>Chytridiomycota incertae sedis</taxon>
        <taxon>Chytridiomycetes</taxon>
        <taxon>Chytridiales</taxon>
        <taxon>Chytriomycetaceae</taxon>
        <taxon>Rhizoclosmatium</taxon>
    </lineage>
</organism>
<name>A0A1Y2D1E9_9FUNG</name>
<evidence type="ECO:0008006" key="5">
    <source>
        <dbReference type="Google" id="ProtNLM"/>
    </source>
</evidence>
<dbReference type="Proteomes" id="UP000193642">
    <property type="component" value="Unassembled WGS sequence"/>
</dbReference>
<accession>A0A1Y2D1E9</accession>
<dbReference type="EMBL" id="MCGO01000003">
    <property type="protein sequence ID" value="ORY52425.1"/>
    <property type="molecule type" value="Genomic_DNA"/>
</dbReference>
<feature type="region of interest" description="Disordered" evidence="1">
    <location>
        <begin position="1"/>
        <end position="38"/>
    </location>
</feature>
<evidence type="ECO:0000313" key="4">
    <source>
        <dbReference type="Proteomes" id="UP000193642"/>
    </source>
</evidence>
<sequence>MEQQGTKKDQYNRLPTNMETSPSKDIRPPSNDANATADVVRYSVLSGLTKSTSVMQGNTSFTGQQQPTSPPTLDSPRKSIQQGIGKKKKPPTTEKYKLVETKIVDEEDSGNEKGGGGGQSVQQLQQHLYEMKSAQEQSPDQIMAIRRSLASMTSSAASIGLSKFPHAQEVSETAGTKTKEILLIIVVLILNVLLLNLGIAMKSGLQVMVSPTLVAFAGGVVIEILLLVTNIMTIHAMDVGAGIFIASLIVKKKGYSMATCGFMQSTPFHRLKFTGQLSLNSPCRKSLQRVAYLWFIAEIMKILSPIGATGVLSESVRTHADTITCIVYSANTANLRDRLYPTLTSTAGVAEFLFGNAIGCMRSERDDCPANGSQFVFGPQLDGVVGSGDTILGNGFQMLVATTCECTDISKESVLAQGIMTPQDQKTALFTLKNITVPFTMYFSTQNVSTANFMSYMMIGNMQICGGVNSAVVPVCQTNINSFQDAQVAATFMTDGTTASIALVNSVSEIVSPSTTVTTTAVAYALNSIWVPGQPYPLVSNVAGMMNALLYWTSTDLVSVDPTLLESGLETLYAIILRAGMQRTWDTKGSTCIREISRTDQTLVSLTPWGSTCIYIAAGLQIALSLIALGAASVWYVSEIPLGPAIRIIRQPTYFMSVLCESPFAVNLVGTGNAQEHVIWQAIDVIVRIGEAFETMEEPVGRIKLERPKLVRPLSNGRMYA</sequence>
<keyword evidence="4" id="KW-1185">Reference proteome</keyword>